<evidence type="ECO:0000313" key="2">
    <source>
        <dbReference type="EMBL" id="KAE8722785.1"/>
    </source>
</evidence>
<feature type="domain" description="Glyoxalase/fosfomycin resistance/dioxygenase" evidence="1">
    <location>
        <begin position="85"/>
        <end position="133"/>
    </location>
</feature>
<accession>A0A6A3C121</accession>
<dbReference type="GO" id="GO:0016829">
    <property type="term" value="F:lyase activity"/>
    <property type="evidence" value="ECO:0007669"/>
    <property type="project" value="UniProtKB-KW"/>
</dbReference>
<evidence type="ECO:0000313" key="3">
    <source>
        <dbReference type="Proteomes" id="UP000436088"/>
    </source>
</evidence>
<gene>
    <name evidence="2" type="ORF">F3Y22_tig00013680pilonHSYRG00121</name>
</gene>
<proteinExistence type="predicted"/>
<keyword evidence="3" id="KW-1185">Reference proteome</keyword>
<evidence type="ECO:0000259" key="1">
    <source>
        <dbReference type="Pfam" id="PF00903"/>
    </source>
</evidence>
<name>A0A6A3C121_HIBSY</name>
<dbReference type="EMBL" id="VEPZ02000555">
    <property type="protein sequence ID" value="KAE8722785.1"/>
    <property type="molecule type" value="Genomic_DNA"/>
</dbReference>
<dbReference type="PANTHER" id="PTHR10374">
    <property type="entry name" value="LACTOYLGLUTATHIONE LYASE GLYOXALASE I"/>
    <property type="match status" value="1"/>
</dbReference>
<reference evidence="2" key="1">
    <citation type="submission" date="2019-09" db="EMBL/GenBank/DDBJ databases">
        <title>Draft genome information of white flower Hibiscus syriacus.</title>
        <authorList>
            <person name="Kim Y.-M."/>
        </authorList>
    </citation>
    <scope>NUCLEOTIDE SEQUENCE [LARGE SCALE GENOMIC DNA]</scope>
    <source>
        <strain evidence="2">YM2019G1</strain>
    </source>
</reference>
<organism evidence="2 3">
    <name type="scientific">Hibiscus syriacus</name>
    <name type="common">Rose of Sharon</name>
    <dbReference type="NCBI Taxonomy" id="106335"/>
    <lineage>
        <taxon>Eukaryota</taxon>
        <taxon>Viridiplantae</taxon>
        <taxon>Streptophyta</taxon>
        <taxon>Embryophyta</taxon>
        <taxon>Tracheophyta</taxon>
        <taxon>Spermatophyta</taxon>
        <taxon>Magnoliopsida</taxon>
        <taxon>eudicotyledons</taxon>
        <taxon>Gunneridae</taxon>
        <taxon>Pentapetalae</taxon>
        <taxon>rosids</taxon>
        <taxon>malvids</taxon>
        <taxon>Malvales</taxon>
        <taxon>Malvaceae</taxon>
        <taxon>Malvoideae</taxon>
        <taxon>Hibiscus</taxon>
    </lineage>
</organism>
<protein>
    <submittedName>
        <fullName evidence="2">Lactoylglutathione lyase</fullName>
    </submittedName>
</protein>
<dbReference type="InterPro" id="IPR004360">
    <property type="entry name" value="Glyas_Fos-R_dOase_dom"/>
</dbReference>
<dbReference type="Proteomes" id="UP000436088">
    <property type="component" value="Unassembled WGS sequence"/>
</dbReference>
<dbReference type="SUPFAM" id="SSF54593">
    <property type="entry name" value="Glyoxalase/Bleomycin resistance protein/Dihydroxybiphenyl dioxygenase"/>
    <property type="match status" value="1"/>
</dbReference>
<dbReference type="InterPro" id="IPR029068">
    <property type="entry name" value="Glyas_Bleomycin-R_OHBP_Dase"/>
</dbReference>
<keyword evidence="2" id="KW-0456">Lyase</keyword>
<dbReference type="Pfam" id="PF00903">
    <property type="entry name" value="Glyoxalase"/>
    <property type="match status" value="1"/>
</dbReference>
<comment type="caution">
    <text evidence="2">The sequence shown here is derived from an EMBL/GenBank/DDBJ whole genome shotgun (WGS) entry which is preliminary data.</text>
</comment>
<dbReference type="Gene3D" id="3.10.180.10">
    <property type="entry name" value="2,3-Dihydroxybiphenyl 1,2-Dioxygenase, domain 1"/>
    <property type="match status" value="1"/>
</dbReference>
<sequence>MFDPVAFIATTEPCSDRSRGGSSLAFWKLLVRRRLRGCSGFEHLVVDVGRLEFTGTLERRLGRGHQMGTESDPEFKGYHTGNSEPLGFGHLGITVDDTFKACERFARLGVEFAKTPEDGYAFIKDPDGYWIEIFDLVNIRNVVKGVA</sequence>
<dbReference type="AlphaFoldDB" id="A0A6A3C121"/>
<dbReference type="PANTHER" id="PTHR10374:SF30">
    <property type="entry name" value="LACTOYLGLUTATHIONE LYASE"/>
    <property type="match status" value="1"/>
</dbReference>